<evidence type="ECO:0000256" key="1">
    <source>
        <dbReference type="ARBA" id="ARBA00004251"/>
    </source>
</evidence>
<evidence type="ECO:0000256" key="15">
    <source>
        <dbReference type="ARBA" id="ARBA00023180"/>
    </source>
</evidence>
<feature type="chain" id="PRO_5043017577" description="Receptor-like serine/threonine-protein kinase" evidence="18">
    <location>
        <begin position="24"/>
        <end position="777"/>
    </location>
</feature>
<evidence type="ECO:0000259" key="19">
    <source>
        <dbReference type="PROSITE" id="PS50011"/>
    </source>
</evidence>
<dbReference type="InterPro" id="IPR024171">
    <property type="entry name" value="SRK-like_kinase"/>
</dbReference>
<dbReference type="GO" id="GO:0051707">
    <property type="term" value="P:response to other organism"/>
    <property type="evidence" value="ECO:0007669"/>
    <property type="project" value="UniProtKB-ARBA"/>
</dbReference>
<evidence type="ECO:0000256" key="14">
    <source>
        <dbReference type="ARBA" id="ARBA00023170"/>
    </source>
</evidence>
<comment type="similarity">
    <text evidence="16">Belongs to the protein kinase superfamily. Ser/Thr protein kinase family.</text>
</comment>
<keyword evidence="9 16" id="KW-0418">Kinase</keyword>
<evidence type="ECO:0000256" key="17">
    <source>
        <dbReference type="SAM" id="Phobius"/>
    </source>
</evidence>
<evidence type="ECO:0000256" key="6">
    <source>
        <dbReference type="ARBA" id="ARBA00022692"/>
    </source>
</evidence>
<keyword evidence="6 17" id="KW-0812">Transmembrane</keyword>
<dbReference type="Pfam" id="PF08276">
    <property type="entry name" value="PAN_2"/>
    <property type="match status" value="1"/>
</dbReference>
<dbReference type="SMART" id="SM00108">
    <property type="entry name" value="B_lectin"/>
    <property type="match status" value="1"/>
</dbReference>
<evidence type="ECO:0000256" key="8">
    <source>
        <dbReference type="ARBA" id="ARBA00022741"/>
    </source>
</evidence>
<dbReference type="InterPro" id="IPR000719">
    <property type="entry name" value="Prot_kinase_dom"/>
</dbReference>
<dbReference type="InterPro" id="IPR008271">
    <property type="entry name" value="Ser/Thr_kinase_AS"/>
</dbReference>
<dbReference type="EMBL" id="CP136894">
    <property type="protein sequence ID" value="WOL07648.1"/>
    <property type="molecule type" value="Genomic_DNA"/>
</dbReference>
<dbReference type="EC" id="2.7.11.1" evidence="16"/>
<evidence type="ECO:0000256" key="7">
    <source>
        <dbReference type="ARBA" id="ARBA00022729"/>
    </source>
</evidence>
<reference evidence="22 23" key="1">
    <citation type="submission" date="2023-10" db="EMBL/GenBank/DDBJ databases">
        <title>Chromosome-scale genome assembly provides insights into flower coloration mechanisms of Canna indica.</title>
        <authorList>
            <person name="Li C."/>
        </authorList>
    </citation>
    <scope>NUCLEOTIDE SEQUENCE [LARGE SCALE GENOMIC DNA]</scope>
    <source>
        <tissue evidence="22">Flower</tissue>
    </source>
</reference>
<evidence type="ECO:0000256" key="4">
    <source>
        <dbReference type="ARBA" id="ARBA00022536"/>
    </source>
</evidence>
<dbReference type="PANTHER" id="PTHR27002:SF616">
    <property type="entry name" value="RECEPTOR-LIKE SERINE_THREONINE-PROTEIN KINASE"/>
    <property type="match status" value="1"/>
</dbReference>
<feature type="domain" description="Protein kinase" evidence="19">
    <location>
        <begin position="512"/>
        <end position="777"/>
    </location>
</feature>
<feature type="domain" description="Apple" evidence="21">
    <location>
        <begin position="358"/>
        <end position="441"/>
    </location>
</feature>
<evidence type="ECO:0000259" key="21">
    <source>
        <dbReference type="PROSITE" id="PS50948"/>
    </source>
</evidence>
<dbReference type="PROSITE" id="PS50948">
    <property type="entry name" value="PAN"/>
    <property type="match status" value="1"/>
</dbReference>
<dbReference type="SUPFAM" id="SSF51110">
    <property type="entry name" value="alpha-D-mannose-specific plant lectins"/>
    <property type="match status" value="1"/>
</dbReference>
<accession>A0AAQ3QFU4</accession>
<dbReference type="Gene3D" id="1.10.510.10">
    <property type="entry name" value="Transferase(Phosphotransferase) domain 1"/>
    <property type="match status" value="1"/>
</dbReference>
<evidence type="ECO:0000256" key="13">
    <source>
        <dbReference type="ARBA" id="ARBA00023157"/>
    </source>
</evidence>
<keyword evidence="10 16" id="KW-0067">ATP-binding</keyword>
<dbReference type="InterPro" id="IPR036426">
    <property type="entry name" value="Bulb-type_lectin_dom_sf"/>
</dbReference>
<dbReference type="AlphaFoldDB" id="A0AAQ3QFU4"/>
<dbReference type="Pfam" id="PF07714">
    <property type="entry name" value="PK_Tyr_Ser-Thr"/>
    <property type="match status" value="1"/>
</dbReference>
<dbReference type="Proteomes" id="UP001327560">
    <property type="component" value="Chromosome 5"/>
</dbReference>
<evidence type="ECO:0000313" key="23">
    <source>
        <dbReference type="Proteomes" id="UP001327560"/>
    </source>
</evidence>
<evidence type="ECO:0000256" key="11">
    <source>
        <dbReference type="ARBA" id="ARBA00022989"/>
    </source>
</evidence>
<dbReference type="GO" id="GO:0048544">
    <property type="term" value="P:recognition of pollen"/>
    <property type="evidence" value="ECO:0007669"/>
    <property type="project" value="InterPro"/>
</dbReference>
<evidence type="ECO:0000256" key="9">
    <source>
        <dbReference type="ARBA" id="ARBA00022777"/>
    </source>
</evidence>
<keyword evidence="12 17" id="KW-0472">Membrane</keyword>
<dbReference type="InterPro" id="IPR000858">
    <property type="entry name" value="S_locus_glycoprot_dom"/>
</dbReference>
<feature type="domain" description="Bulb-type lectin" evidence="20">
    <location>
        <begin position="26"/>
        <end position="148"/>
    </location>
</feature>
<evidence type="ECO:0000259" key="20">
    <source>
        <dbReference type="PROSITE" id="PS50927"/>
    </source>
</evidence>
<dbReference type="GO" id="GO:0005886">
    <property type="term" value="C:plasma membrane"/>
    <property type="evidence" value="ECO:0007669"/>
    <property type="project" value="UniProtKB-SubCell"/>
</dbReference>
<dbReference type="FunFam" id="1.10.510.10:FF:000060">
    <property type="entry name" value="G-type lectin S-receptor-like serine/threonine-protein kinase"/>
    <property type="match status" value="1"/>
</dbReference>
<comment type="subcellular location">
    <subcellularLocation>
        <location evidence="1">Cell membrane</location>
        <topology evidence="1">Single-pass type I membrane protein</topology>
    </subcellularLocation>
</comment>
<evidence type="ECO:0000256" key="16">
    <source>
        <dbReference type="PIRNR" id="PIRNR000641"/>
    </source>
</evidence>
<comment type="catalytic activity">
    <reaction evidence="16">
        <text>L-threonyl-[protein] + ATP = O-phospho-L-threonyl-[protein] + ADP + H(+)</text>
        <dbReference type="Rhea" id="RHEA:46608"/>
        <dbReference type="Rhea" id="RHEA-COMP:11060"/>
        <dbReference type="Rhea" id="RHEA-COMP:11605"/>
        <dbReference type="ChEBI" id="CHEBI:15378"/>
        <dbReference type="ChEBI" id="CHEBI:30013"/>
        <dbReference type="ChEBI" id="CHEBI:30616"/>
        <dbReference type="ChEBI" id="CHEBI:61977"/>
        <dbReference type="ChEBI" id="CHEBI:456216"/>
        <dbReference type="EC" id="2.7.11.1"/>
    </reaction>
</comment>
<keyword evidence="5 16" id="KW-0808">Transferase</keyword>
<dbReference type="Pfam" id="PF01453">
    <property type="entry name" value="B_lectin"/>
    <property type="match status" value="1"/>
</dbReference>
<dbReference type="Pfam" id="PF00954">
    <property type="entry name" value="S_locus_glycop"/>
    <property type="match status" value="1"/>
</dbReference>
<dbReference type="CDD" id="cd01098">
    <property type="entry name" value="PAN_AP_plant"/>
    <property type="match status" value="1"/>
</dbReference>
<dbReference type="Gene3D" id="2.90.10.10">
    <property type="entry name" value="Bulb-type lectin domain"/>
    <property type="match status" value="1"/>
</dbReference>
<dbReference type="GO" id="GO:0004674">
    <property type="term" value="F:protein serine/threonine kinase activity"/>
    <property type="evidence" value="ECO:0007669"/>
    <property type="project" value="UniProtKB-KW"/>
</dbReference>
<evidence type="ECO:0000256" key="2">
    <source>
        <dbReference type="ARBA" id="ARBA00022475"/>
    </source>
</evidence>
<proteinExistence type="inferred from homology"/>
<dbReference type="GO" id="GO:0005524">
    <property type="term" value="F:ATP binding"/>
    <property type="evidence" value="ECO:0007669"/>
    <property type="project" value="UniProtKB-KW"/>
</dbReference>
<evidence type="ECO:0000256" key="18">
    <source>
        <dbReference type="SAM" id="SignalP"/>
    </source>
</evidence>
<evidence type="ECO:0000256" key="3">
    <source>
        <dbReference type="ARBA" id="ARBA00022527"/>
    </source>
</evidence>
<keyword evidence="3 16" id="KW-0723">Serine/threonine-protein kinase</keyword>
<dbReference type="InterPro" id="IPR003609">
    <property type="entry name" value="Pan_app"/>
</dbReference>
<keyword evidence="2" id="KW-1003">Cell membrane</keyword>
<name>A0AAQ3QFU4_9LILI</name>
<evidence type="ECO:0000256" key="5">
    <source>
        <dbReference type="ARBA" id="ARBA00022679"/>
    </source>
</evidence>
<sequence>MTNFVSSIVFVLAATSFFSLSTGELRDKLTPTQPLADDGGALISAAGNFELTFFSPADSSNRYIGIRYHANSDHVVVWVANRQRPVISRSGRLSVTTNGTLIVTEDNSTVVVWSSSSPALKIPVARLLDNGNFVVMEAGSSDERSSYAWQSFDFPTDTLLPGMMLGWDLDTGVSRNLTAWRSASNPAPGDYVAGLDRQGDPQLFLWNGTRPYWRGGPWNGLRFSGVPDMAAMEPGNDLGVYYEFLIDPSQVFYWFGMRNPLIISRLVMNHSGLLQRFLWIHEKSNWVLLGHRPKVEDPCDKVLSPCGQNAFCKCDAGHAEPEASPVVDICECLQGFHPKDTKDWTRGCARETTMLKECGNRADGFFNLSNAKLPDTSRSTVNWTVSLEQCKDLCLNNCSCTAYASSNISGVVSGCINWTTDLTDLMVYTGEPGQDLYVRQLAVDSGHSHRGNLVTVIVASVLAICIVAIAVTACWIWRMKKRRRHFDDKAESKDLDLPVFHLSTIIDATVNFSIDNKLGEGGFGPVYKGKLGNDQEIAVKRLSKSSSQGVDEFKNEVILIAKLQHRNLVRLLGCCVQGGERILVYEYMPNGSLDAFLFNEAKSTMLDWQRRYNIIVGIARALLYLHHDSRFKIIHRDLKASNVLLDKDMNPKISDFGMARIFRGDDSEVNTRRIVGTYGYMSPEYAMDGTFSIKSDVFSFGVLVLEIISGKRNRGVYQSALHLNLLGHIWNLWQADNASELIDKSIGPSVSTAELMSCIKIGLLCVQERPGDRPTMH</sequence>
<keyword evidence="23" id="KW-1185">Reference proteome</keyword>
<dbReference type="PANTHER" id="PTHR27002">
    <property type="entry name" value="RECEPTOR-LIKE SERINE/THREONINE-PROTEIN KINASE SD1-8"/>
    <property type="match status" value="1"/>
</dbReference>
<evidence type="ECO:0000256" key="10">
    <source>
        <dbReference type="ARBA" id="ARBA00022840"/>
    </source>
</evidence>
<dbReference type="CDD" id="cd00028">
    <property type="entry name" value="B_lectin"/>
    <property type="match status" value="1"/>
</dbReference>
<dbReference type="PROSITE" id="PS50927">
    <property type="entry name" value="BULB_LECTIN"/>
    <property type="match status" value="1"/>
</dbReference>
<keyword evidence="15" id="KW-0325">Glycoprotein</keyword>
<feature type="signal peptide" evidence="18">
    <location>
        <begin position="1"/>
        <end position="23"/>
    </location>
</feature>
<dbReference type="SUPFAM" id="SSF56112">
    <property type="entry name" value="Protein kinase-like (PK-like)"/>
    <property type="match status" value="1"/>
</dbReference>
<comment type="catalytic activity">
    <reaction evidence="16">
        <text>L-seryl-[protein] + ATP = O-phospho-L-seryl-[protein] + ADP + H(+)</text>
        <dbReference type="Rhea" id="RHEA:17989"/>
        <dbReference type="Rhea" id="RHEA-COMP:9863"/>
        <dbReference type="Rhea" id="RHEA-COMP:11604"/>
        <dbReference type="ChEBI" id="CHEBI:15378"/>
        <dbReference type="ChEBI" id="CHEBI:29999"/>
        <dbReference type="ChEBI" id="CHEBI:30616"/>
        <dbReference type="ChEBI" id="CHEBI:83421"/>
        <dbReference type="ChEBI" id="CHEBI:456216"/>
        <dbReference type="EC" id="2.7.11.1"/>
    </reaction>
</comment>
<dbReference type="PROSITE" id="PS50011">
    <property type="entry name" value="PROTEIN_KINASE_DOM"/>
    <property type="match status" value="1"/>
</dbReference>
<keyword evidence="7 18" id="KW-0732">Signal</keyword>
<keyword evidence="11 17" id="KW-1133">Transmembrane helix</keyword>
<dbReference type="CDD" id="cd14066">
    <property type="entry name" value="STKc_IRAK"/>
    <property type="match status" value="1"/>
</dbReference>
<organism evidence="22 23">
    <name type="scientific">Canna indica</name>
    <name type="common">Indian-shot</name>
    <dbReference type="NCBI Taxonomy" id="4628"/>
    <lineage>
        <taxon>Eukaryota</taxon>
        <taxon>Viridiplantae</taxon>
        <taxon>Streptophyta</taxon>
        <taxon>Embryophyta</taxon>
        <taxon>Tracheophyta</taxon>
        <taxon>Spermatophyta</taxon>
        <taxon>Magnoliopsida</taxon>
        <taxon>Liliopsida</taxon>
        <taxon>Zingiberales</taxon>
        <taxon>Cannaceae</taxon>
        <taxon>Canna</taxon>
    </lineage>
</organism>
<dbReference type="SMART" id="SM00220">
    <property type="entry name" value="S_TKc"/>
    <property type="match status" value="1"/>
</dbReference>
<keyword evidence="8 16" id="KW-0547">Nucleotide-binding</keyword>
<evidence type="ECO:0000256" key="12">
    <source>
        <dbReference type="ARBA" id="ARBA00023136"/>
    </source>
</evidence>
<gene>
    <name evidence="22" type="ORF">Cni_G16393</name>
</gene>
<dbReference type="InterPro" id="IPR001480">
    <property type="entry name" value="Bulb-type_lectin_dom"/>
</dbReference>
<dbReference type="InterPro" id="IPR011009">
    <property type="entry name" value="Kinase-like_dom_sf"/>
</dbReference>
<dbReference type="InterPro" id="IPR001245">
    <property type="entry name" value="Ser-Thr/Tyr_kinase_cat_dom"/>
</dbReference>
<dbReference type="PROSITE" id="PS00108">
    <property type="entry name" value="PROTEIN_KINASE_ST"/>
    <property type="match status" value="1"/>
</dbReference>
<keyword evidence="14 22" id="KW-0675">Receptor</keyword>
<keyword evidence="13" id="KW-1015">Disulfide bond</keyword>
<keyword evidence="4" id="KW-0245">EGF-like domain</keyword>
<dbReference type="FunFam" id="3.30.200.20:FF:000330">
    <property type="entry name" value="G-type lectin S-receptor-like serine/threonine-protein kinase At4g03230"/>
    <property type="match status" value="1"/>
</dbReference>
<protein>
    <recommendedName>
        <fullName evidence="16">Receptor-like serine/threonine-protein kinase</fullName>
        <ecNumber evidence="16">2.7.11.1</ecNumber>
    </recommendedName>
</protein>
<dbReference type="SMART" id="SM00473">
    <property type="entry name" value="PAN_AP"/>
    <property type="match status" value="1"/>
</dbReference>
<evidence type="ECO:0000313" key="22">
    <source>
        <dbReference type="EMBL" id="WOL07648.1"/>
    </source>
</evidence>
<dbReference type="Gene3D" id="3.30.200.20">
    <property type="entry name" value="Phosphorylase Kinase, domain 1"/>
    <property type="match status" value="1"/>
</dbReference>
<feature type="transmembrane region" description="Helical" evidence="17">
    <location>
        <begin position="453"/>
        <end position="477"/>
    </location>
</feature>
<dbReference type="PIRSF" id="PIRSF000641">
    <property type="entry name" value="SRK"/>
    <property type="match status" value="1"/>
</dbReference>